<dbReference type="InterPro" id="IPR000468">
    <property type="entry name" value="Barstar"/>
</dbReference>
<evidence type="ECO:0000259" key="2">
    <source>
        <dbReference type="Pfam" id="PF01337"/>
    </source>
</evidence>
<evidence type="ECO:0000313" key="3">
    <source>
        <dbReference type="EMBL" id="SKC53927.1"/>
    </source>
</evidence>
<reference evidence="3 4" key="1">
    <citation type="submission" date="2017-02" db="EMBL/GenBank/DDBJ databases">
        <authorList>
            <person name="Varghese N."/>
            <person name="Submissions S."/>
        </authorList>
    </citation>
    <scope>NUCLEOTIDE SEQUENCE [LARGE SCALE GENOMIC DNA]</scope>
    <source>
        <strain evidence="3 4">VKM Ac-1787</strain>
    </source>
</reference>
<dbReference type="RefSeq" id="WP_079705583.1">
    <property type="nucleotide sequence ID" value="NZ_FUZO01000001.1"/>
</dbReference>
<keyword evidence="4" id="KW-1185">Reference proteome</keyword>
<protein>
    <submittedName>
        <fullName evidence="3">Barstar (Barnase inhibitor)</fullName>
    </submittedName>
</protein>
<name>A0ABY1LMC7_9MICO</name>
<evidence type="ECO:0000256" key="1">
    <source>
        <dbReference type="ARBA" id="ARBA00006845"/>
    </source>
</evidence>
<proteinExistence type="inferred from homology"/>
<comment type="similarity">
    <text evidence="1">Belongs to the barstar family.</text>
</comment>
<dbReference type="Gene3D" id="3.30.370.10">
    <property type="entry name" value="Barstar-like"/>
    <property type="match status" value="1"/>
</dbReference>
<gene>
    <name evidence="3" type="ORF">SAMN06295973_1794</name>
</gene>
<feature type="domain" description="Barstar (barnase inhibitor)" evidence="2">
    <location>
        <begin position="4"/>
        <end position="75"/>
    </location>
</feature>
<evidence type="ECO:0000313" key="4">
    <source>
        <dbReference type="Proteomes" id="UP000190827"/>
    </source>
</evidence>
<sequence length="130" mass="14744">MPTTFRIDGSRIHDIASFYEVMNELLMQDEDWDLGPSLDALDDVLYGGIGSLRDLDDVHFVWTDHDASRTSLGVTATRAWLQEKLERGAPFDTARITAQLDDLDTDRGKTYFDLLLEVFASHPDIRLELA</sequence>
<accession>A0ABY1LMC7</accession>
<comment type="caution">
    <text evidence="3">The sequence shown here is derived from an EMBL/GenBank/DDBJ whole genome shotgun (WGS) entry which is preliminary data.</text>
</comment>
<dbReference type="EMBL" id="FUZO01000001">
    <property type="protein sequence ID" value="SKC53927.1"/>
    <property type="molecule type" value="Genomic_DNA"/>
</dbReference>
<organism evidence="3 4">
    <name type="scientific">Plantibacter cousiniae</name>
    <name type="common">nom. nud.</name>
    <dbReference type="NCBI Taxonomy" id="199709"/>
    <lineage>
        <taxon>Bacteria</taxon>
        <taxon>Bacillati</taxon>
        <taxon>Actinomycetota</taxon>
        <taxon>Actinomycetes</taxon>
        <taxon>Micrococcales</taxon>
        <taxon>Microbacteriaceae</taxon>
        <taxon>Plantibacter</taxon>
    </lineage>
</organism>
<dbReference type="InterPro" id="IPR035905">
    <property type="entry name" value="Barstar-like_sf"/>
</dbReference>
<dbReference type="Pfam" id="PF01337">
    <property type="entry name" value="Barstar"/>
    <property type="match status" value="1"/>
</dbReference>
<dbReference type="SUPFAM" id="SSF52038">
    <property type="entry name" value="Barstar-related"/>
    <property type="match status" value="1"/>
</dbReference>
<dbReference type="Proteomes" id="UP000190827">
    <property type="component" value="Unassembled WGS sequence"/>
</dbReference>